<evidence type="ECO:0000313" key="3">
    <source>
        <dbReference type="Proteomes" id="UP000000321"/>
    </source>
</evidence>
<dbReference type="EMBL" id="AAPJ01000001">
    <property type="protein sequence ID" value="EAS51360.1"/>
    <property type="molecule type" value="Genomic_DNA"/>
</dbReference>
<keyword evidence="3" id="KW-1185">Reference proteome</keyword>
<organism evidence="2 3">
    <name type="scientific">Aurantimonas manganoxydans (strain ATCC BAA-1229 / DSM 21871 / SI85-9A1)</name>
    <dbReference type="NCBI Taxonomy" id="287752"/>
    <lineage>
        <taxon>Bacteria</taxon>
        <taxon>Pseudomonadati</taxon>
        <taxon>Pseudomonadota</taxon>
        <taxon>Alphaproteobacteria</taxon>
        <taxon>Hyphomicrobiales</taxon>
        <taxon>Aurantimonadaceae</taxon>
        <taxon>Aurantimonas</taxon>
    </lineage>
</organism>
<reference evidence="2 3" key="1">
    <citation type="journal article" date="2008" name="Appl. Environ. Microbiol.">
        <title>Genomic insights into Mn(II) oxidation by the marine alphaproteobacterium Aurantimonas sp. strain SI85-9A1.</title>
        <authorList>
            <person name="Dick G.J."/>
            <person name="Podell S."/>
            <person name="Johnson H.A."/>
            <person name="Rivera-Espinoza Y."/>
            <person name="Bernier-Latmani R."/>
            <person name="McCarthy J.K."/>
            <person name="Torpey J.W."/>
            <person name="Clement B.G."/>
            <person name="Gaasterland T."/>
            <person name="Tebo B.M."/>
        </authorList>
    </citation>
    <scope>NUCLEOTIDE SEQUENCE [LARGE SCALE GENOMIC DNA]</scope>
    <source>
        <strain evidence="2 3">SI85-9A1</strain>
    </source>
</reference>
<accession>Q1YMM1</accession>
<dbReference type="BioCyc" id="AURANTIMONAS:SI859A1_02176-MONOMER"/>
<dbReference type="InterPro" id="IPR002654">
    <property type="entry name" value="Glyco_trans_25"/>
</dbReference>
<dbReference type="RefSeq" id="WP_009210000.1">
    <property type="nucleotide sequence ID" value="NZ_BBWP01000042.1"/>
</dbReference>
<name>Q1YMM1_AURMS</name>
<dbReference type="CDD" id="cd06532">
    <property type="entry name" value="Glyco_transf_25"/>
    <property type="match status" value="1"/>
</dbReference>
<proteinExistence type="predicted"/>
<dbReference type="HOGENOM" id="CLU_071269_1_1_5"/>
<comment type="caution">
    <text evidence="2">The sequence shown here is derived from an EMBL/GenBank/DDBJ whole genome shotgun (WGS) entry which is preliminary data.</text>
</comment>
<feature type="domain" description="Glycosyl transferase family 25" evidence="1">
    <location>
        <begin position="7"/>
        <end position="175"/>
    </location>
</feature>
<evidence type="ECO:0000313" key="2">
    <source>
        <dbReference type="EMBL" id="EAS51360.1"/>
    </source>
</evidence>
<dbReference type="OrthoDB" id="259382at2"/>
<dbReference type="AlphaFoldDB" id="Q1YMM1"/>
<dbReference type="Proteomes" id="UP000000321">
    <property type="component" value="Unassembled WGS sequence"/>
</dbReference>
<evidence type="ECO:0000259" key="1">
    <source>
        <dbReference type="Pfam" id="PF01755"/>
    </source>
</evidence>
<gene>
    <name evidence="2" type="ORF">SI859A1_02176</name>
</gene>
<dbReference type="Pfam" id="PF01755">
    <property type="entry name" value="Glyco_transf_25"/>
    <property type="match status" value="1"/>
</dbReference>
<sequence>MRAIPDIWFINLADARERRALIEVQAEAIGLDVHRQEACTVAGIDDASYARLSTSWERPMTRPELAAFLSHRRLWERAAASEDGLIVLEDDTVFGTHFPRAVANAAASNFDLVNFETVGRRKFFRKRGGTTVGGVRFTELVREKSGAGAYFVSRNGARALLAKAETQAAPVDAFMFGVCRLRTAQVEPAATMQVHLLEERGFDVGLSTQTSIHQPRQRLPLSWANLPYTGRRIGTQLRLALVQARRLADVEFRPAGFDAAAFTAVLPVSRDAMAARLRRYDDQSVS</sequence>
<protein>
    <recommendedName>
        <fullName evidence="1">Glycosyl transferase family 25 domain-containing protein</fullName>
    </recommendedName>
</protein>